<sequence length="359" mass="39013">MTDRDLVTARTVAQHLHEPTGGSVADAVREFVAMQGQDLPGVIASIALRTGSCVDRVTEAFERGAIVRAYPMRGTVFAMAADDALWVSELCNGSAIRAQENRRSALGLEQPHFVTAGDVLEREAAAGGCSKQQLFAAWQAAGVDTGGGRGYHVLTYFIGTRVAVYGPIAERDNTVRLAADWLPADSTLDERFNGDRVTAATELLRRYFISRGPATIRDAAWWSKLPLALLREAAKGLGDEIERVDADEPVYRRAQLADAVAAAGRAATVPMLLPGFDELVLGYQDRGYIVPDRHLERLVPGRNGVFRPTAVASGQARGTWKRTGRPGSRRFELDPFAAVSQTRQLAFERAFAKFPFATP</sequence>
<reference evidence="1" key="1">
    <citation type="journal article" date="2021" name="PeerJ">
        <title>Extensive microbial diversity within the chicken gut microbiome revealed by metagenomics and culture.</title>
        <authorList>
            <person name="Gilroy R."/>
            <person name="Ravi A."/>
            <person name="Getino M."/>
            <person name="Pursley I."/>
            <person name="Horton D.L."/>
            <person name="Alikhan N.F."/>
            <person name="Baker D."/>
            <person name="Gharbi K."/>
            <person name="Hall N."/>
            <person name="Watson M."/>
            <person name="Adriaenssens E.M."/>
            <person name="Foster-Nyarko E."/>
            <person name="Jarju S."/>
            <person name="Secka A."/>
            <person name="Antonio M."/>
            <person name="Oren A."/>
            <person name="Chaudhuri R.R."/>
            <person name="La Ragione R."/>
            <person name="Hildebrand F."/>
            <person name="Pallen M.J."/>
        </authorList>
    </citation>
    <scope>NUCLEOTIDE SEQUENCE</scope>
    <source>
        <strain evidence="1">ChiGjej1B1-98</strain>
    </source>
</reference>
<dbReference type="GO" id="GO:0003677">
    <property type="term" value="F:DNA binding"/>
    <property type="evidence" value="ECO:0007669"/>
    <property type="project" value="UniProtKB-KW"/>
</dbReference>
<reference evidence="1" key="2">
    <citation type="submission" date="2021-04" db="EMBL/GenBank/DDBJ databases">
        <authorList>
            <person name="Gilroy R."/>
        </authorList>
    </citation>
    <scope>NUCLEOTIDE SEQUENCE</scope>
    <source>
        <strain evidence="1">ChiGjej1B1-98</strain>
    </source>
</reference>
<dbReference type="PANTHER" id="PTHR38479:SF2">
    <property type="entry name" value="WINGED HELIX DNA-BINDING DOMAIN-CONTAINING PROTEIN"/>
    <property type="match status" value="1"/>
</dbReference>
<comment type="caution">
    <text evidence="1">The sequence shown here is derived from an EMBL/GenBank/DDBJ whole genome shotgun (WGS) entry which is preliminary data.</text>
</comment>
<evidence type="ECO:0000313" key="1">
    <source>
        <dbReference type="EMBL" id="HIY65550.1"/>
    </source>
</evidence>
<accession>A0A9D1YV54</accession>
<organism evidence="1 2">
    <name type="scientific">Candidatus Agrococcus pullicola</name>
    <dbReference type="NCBI Taxonomy" id="2838429"/>
    <lineage>
        <taxon>Bacteria</taxon>
        <taxon>Bacillati</taxon>
        <taxon>Actinomycetota</taxon>
        <taxon>Actinomycetes</taxon>
        <taxon>Micrococcales</taxon>
        <taxon>Microbacteriaceae</taxon>
        <taxon>Agrococcus</taxon>
    </lineage>
</organism>
<dbReference type="PANTHER" id="PTHR38479">
    <property type="entry name" value="LMO0824 PROTEIN"/>
    <property type="match status" value="1"/>
</dbReference>
<gene>
    <name evidence="1" type="ORF">H9830_04665</name>
</gene>
<dbReference type="AlphaFoldDB" id="A0A9D1YV54"/>
<dbReference type="Proteomes" id="UP000824005">
    <property type="component" value="Unassembled WGS sequence"/>
</dbReference>
<keyword evidence="1" id="KW-0238">DNA-binding</keyword>
<dbReference type="Pfam" id="PF06224">
    <property type="entry name" value="AlkZ-like"/>
    <property type="match status" value="1"/>
</dbReference>
<protein>
    <submittedName>
        <fullName evidence="1">Winged helix DNA-binding domain-containing protein</fullName>
    </submittedName>
</protein>
<dbReference type="EMBL" id="DXDC01000134">
    <property type="protein sequence ID" value="HIY65550.1"/>
    <property type="molecule type" value="Genomic_DNA"/>
</dbReference>
<proteinExistence type="predicted"/>
<evidence type="ECO:0000313" key="2">
    <source>
        <dbReference type="Proteomes" id="UP000824005"/>
    </source>
</evidence>
<name>A0A9D1YV54_9MICO</name>
<dbReference type="InterPro" id="IPR009351">
    <property type="entry name" value="AlkZ-like"/>
</dbReference>